<dbReference type="PROSITE" id="PS50053">
    <property type="entry name" value="UBIQUITIN_2"/>
    <property type="match status" value="1"/>
</dbReference>
<feature type="compositionally biased region" description="Polar residues" evidence="1">
    <location>
        <begin position="179"/>
        <end position="189"/>
    </location>
</feature>
<evidence type="ECO:0000313" key="6">
    <source>
        <dbReference type="Proteomes" id="UP000494106"/>
    </source>
</evidence>
<feature type="compositionally biased region" description="Acidic residues" evidence="1">
    <location>
        <begin position="139"/>
        <end position="150"/>
    </location>
</feature>
<keyword evidence="2" id="KW-0472">Membrane</keyword>
<dbReference type="AlphaFoldDB" id="A0A8S1ATG5"/>
<feature type="compositionally biased region" description="Low complexity" evidence="1">
    <location>
        <begin position="128"/>
        <end position="138"/>
    </location>
</feature>
<dbReference type="Proteomes" id="UP000494106">
    <property type="component" value="Unassembled WGS sequence"/>
</dbReference>
<dbReference type="InterPro" id="IPR000626">
    <property type="entry name" value="Ubiquitin-like_dom"/>
</dbReference>
<dbReference type="PANTHER" id="PTHR14557:SF5">
    <property type="entry name" value="UBIQUITIN-LIKE DOMAIN-CONTAINING PROTEIN"/>
    <property type="match status" value="1"/>
</dbReference>
<keyword evidence="6" id="KW-1185">Reference proteome</keyword>
<feature type="region of interest" description="Disordered" evidence="1">
    <location>
        <begin position="62"/>
        <end position="99"/>
    </location>
</feature>
<dbReference type="Proteomes" id="UP000494256">
    <property type="component" value="Unassembled WGS sequence"/>
</dbReference>
<evidence type="ECO:0000256" key="2">
    <source>
        <dbReference type="SAM" id="Phobius"/>
    </source>
</evidence>
<feature type="transmembrane region" description="Helical" evidence="2">
    <location>
        <begin position="12"/>
        <end position="29"/>
    </location>
</feature>
<evidence type="ECO:0000313" key="4">
    <source>
        <dbReference type="EMBL" id="CAB3235456.1"/>
    </source>
</evidence>
<organism evidence="5 7">
    <name type="scientific">Arctia plantaginis</name>
    <name type="common">Wood tiger moth</name>
    <name type="synonym">Phalaena plantaginis</name>
    <dbReference type="NCBI Taxonomy" id="874455"/>
    <lineage>
        <taxon>Eukaryota</taxon>
        <taxon>Metazoa</taxon>
        <taxon>Ecdysozoa</taxon>
        <taxon>Arthropoda</taxon>
        <taxon>Hexapoda</taxon>
        <taxon>Insecta</taxon>
        <taxon>Pterygota</taxon>
        <taxon>Neoptera</taxon>
        <taxon>Endopterygota</taxon>
        <taxon>Lepidoptera</taxon>
        <taxon>Glossata</taxon>
        <taxon>Ditrysia</taxon>
        <taxon>Noctuoidea</taxon>
        <taxon>Erebidae</taxon>
        <taxon>Arctiinae</taxon>
        <taxon>Arctia</taxon>
    </lineage>
</organism>
<keyword evidence="2" id="KW-0812">Transmembrane</keyword>
<dbReference type="Pfam" id="PF00240">
    <property type="entry name" value="ubiquitin"/>
    <property type="match status" value="1"/>
</dbReference>
<comment type="caution">
    <text evidence="5">The sequence shown here is derived from an EMBL/GenBank/DDBJ whole genome shotgun (WGS) entry which is preliminary data.</text>
</comment>
<evidence type="ECO:0000256" key="1">
    <source>
        <dbReference type="SAM" id="MobiDB-lite"/>
    </source>
</evidence>
<dbReference type="EMBL" id="CADEBD010000348">
    <property type="protein sequence ID" value="CAB3250494.1"/>
    <property type="molecule type" value="Genomic_DNA"/>
</dbReference>
<feature type="compositionally biased region" description="Low complexity" evidence="1">
    <location>
        <begin position="65"/>
        <end position="82"/>
    </location>
</feature>
<reference evidence="6 7" key="1">
    <citation type="submission" date="2020-04" db="EMBL/GenBank/DDBJ databases">
        <authorList>
            <person name="Wallbank WR R."/>
            <person name="Pardo Diaz C."/>
            <person name="Kozak K."/>
            <person name="Martin S."/>
            <person name="Jiggins C."/>
            <person name="Moest M."/>
            <person name="Warren A I."/>
            <person name="Byers J.R.P. K."/>
            <person name="Montejo-Kovacevich G."/>
            <person name="Yen C E."/>
        </authorList>
    </citation>
    <scope>NUCLEOTIDE SEQUENCE [LARGE SCALE GENOMIC DNA]</scope>
</reference>
<feature type="transmembrane region" description="Helical" evidence="2">
    <location>
        <begin position="383"/>
        <end position="403"/>
    </location>
</feature>
<dbReference type="EMBL" id="CADEBC010000485">
    <property type="protein sequence ID" value="CAB3235456.1"/>
    <property type="molecule type" value="Genomic_DNA"/>
</dbReference>
<dbReference type="InterPro" id="IPR029071">
    <property type="entry name" value="Ubiquitin-like_domsf"/>
</dbReference>
<keyword evidence="2" id="KW-1133">Transmembrane helix</keyword>
<evidence type="ECO:0000313" key="5">
    <source>
        <dbReference type="EMBL" id="CAB3250494.1"/>
    </source>
</evidence>
<feature type="compositionally biased region" description="Polar residues" evidence="1">
    <location>
        <begin position="83"/>
        <end position="97"/>
    </location>
</feature>
<feature type="domain" description="Ubiquitin-like" evidence="3">
    <location>
        <begin position="244"/>
        <end position="320"/>
    </location>
</feature>
<dbReference type="InterPro" id="IPR040352">
    <property type="entry name" value="TMUB1/2"/>
</dbReference>
<dbReference type="PANTHER" id="PTHR14557">
    <property type="entry name" value="PROTEIN C7ORF21"/>
    <property type="match status" value="1"/>
</dbReference>
<name>A0A8S1ATG5_ARCPL</name>
<dbReference type="GO" id="GO:0036503">
    <property type="term" value="P:ERAD pathway"/>
    <property type="evidence" value="ECO:0007669"/>
    <property type="project" value="InterPro"/>
</dbReference>
<dbReference type="SUPFAM" id="SSF54236">
    <property type="entry name" value="Ubiquitin-like"/>
    <property type="match status" value="1"/>
</dbReference>
<dbReference type="OrthoDB" id="161999at2759"/>
<feature type="transmembrane region" description="Helical" evidence="2">
    <location>
        <begin position="353"/>
        <end position="371"/>
    </location>
</feature>
<evidence type="ECO:0000313" key="7">
    <source>
        <dbReference type="Proteomes" id="UP000494256"/>
    </source>
</evidence>
<dbReference type="Gene3D" id="3.10.20.90">
    <property type="entry name" value="Phosphatidylinositol 3-kinase Catalytic Subunit, Chain A, domain 1"/>
    <property type="match status" value="1"/>
</dbReference>
<protein>
    <recommendedName>
        <fullName evidence="3">Ubiquitin-like domain-containing protein</fullName>
    </recommendedName>
</protein>
<gene>
    <name evidence="5" type="ORF">APLA_LOCUS13123</name>
    <name evidence="4" type="ORF">APLA_LOCUS6124</name>
</gene>
<dbReference type="CDD" id="cd17057">
    <property type="entry name" value="Ubl_TMUB1_like"/>
    <property type="match status" value="1"/>
</dbReference>
<sequence>MSLIEGVGDEVVQFVGVVFVLMVAALAWWSTNARPGRYRTVLVMRARTRHPVTVRIGRRSNLMMSSTQTSSSTQGSITETTGLNTPSREPSAENNGNAVPLQEMDSIVDADMAMLDNNRLHFYRRVDSPNNPQSTSESTTEESEVQEEAEPASNAQIREMDSIVSAMEADVTTGCDFFTRSNESNTSASKPAAKKDENKENVPSSANIEKPPENVNTDTVDGATEMPAAEVPNTDSTEGDRRKILIKLKYLNDTLKEVEGSLDELLKDFKWRHFSTELTAECRVRLIFNGRVLIDDAATLRACGLHDRAVVHCLVHPKRNNNSQQHGTIEESEVTATHEVITERAPRDRAWDLENILMTLVSVALTVVWFFRCEYSNMFTASASVALLGLTVFYSVAIFALYLSDTFQLDRRAAAVPEH</sequence>
<evidence type="ECO:0000259" key="3">
    <source>
        <dbReference type="PROSITE" id="PS50053"/>
    </source>
</evidence>
<feature type="region of interest" description="Disordered" evidence="1">
    <location>
        <begin position="124"/>
        <end position="157"/>
    </location>
</feature>
<proteinExistence type="predicted"/>
<accession>A0A8S1ATG5</accession>
<feature type="region of interest" description="Disordered" evidence="1">
    <location>
        <begin position="177"/>
        <end position="237"/>
    </location>
</feature>